<reference evidence="2" key="1">
    <citation type="submission" date="2020-03" db="EMBL/GenBank/DDBJ databases">
        <authorList>
            <person name="Weist P."/>
        </authorList>
    </citation>
    <scope>NUCLEOTIDE SEQUENCE</scope>
</reference>
<proteinExistence type="predicted"/>
<comment type="caution">
    <text evidence="2">The sequence shown here is derived from an EMBL/GenBank/DDBJ whole genome shotgun (WGS) entry which is preliminary data.</text>
</comment>
<sequence>MRTRNNLKEVALEITEEEHDDWALTPSEHASLSLMHFYHRSPMNPVKPETHLKPAPPRADLRSTEVSLSLTSKRTASFFLYSSCIHDPHAQDIIEPEMSTSGQTVFKDGRRVSTSSNCPKMNPKKTHWRQTLPSCIEEAKTSKDINQTSQRLQRKKMKMLLPLTIWTSCSQSAEDGGFQWDQFTLSGANADQTPAPWTPSEAVERPLPSHTLTSFQPAIS</sequence>
<evidence type="ECO:0000313" key="2">
    <source>
        <dbReference type="EMBL" id="CAB1430050.1"/>
    </source>
</evidence>
<protein>
    <submittedName>
        <fullName evidence="2">Uncharacterized protein</fullName>
    </submittedName>
</protein>
<gene>
    <name evidence="2" type="ORF">PLEPLA_LOCUS18030</name>
</gene>
<dbReference type="Proteomes" id="UP001153269">
    <property type="component" value="Unassembled WGS sequence"/>
</dbReference>
<dbReference type="AlphaFoldDB" id="A0A9N7YFY7"/>
<feature type="compositionally biased region" description="Polar residues" evidence="1">
    <location>
        <begin position="210"/>
        <end position="220"/>
    </location>
</feature>
<evidence type="ECO:0000313" key="3">
    <source>
        <dbReference type="Proteomes" id="UP001153269"/>
    </source>
</evidence>
<organism evidence="2 3">
    <name type="scientific">Pleuronectes platessa</name>
    <name type="common">European plaice</name>
    <dbReference type="NCBI Taxonomy" id="8262"/>
    <lineage>
        <taxon>Eukaryota</taxon>
        <taxon>Metazoa</taxon>
        <taxon>Chordata</taxon>
        <taxon>Craniata</taxon>
        <taxon>Vertebrata</taxon>
        <taxon>Euteleostomi</taxon>
        <taxon>Actinopterygii</taxon>
        <taxon>Neopterygii</taxon>
        <taxon>Teleostei</taxon>
        <taxon>Neoteleostei</taxon>
        <taxon>Acanthomorphata</taxon>
        <taxon>Carangaria</taxon>
        <taxon>Pleuronectiformes</taxon>
        <taxon>Pleuronectoidei</taxon>
        <taxon>Pleuronectidae</taxon>
        <taxon>Pleuronectes</taxon>
    </lineage>
</organism>
<dbReference type="EMBL" id="CADEAL010001197">
    <property type="protein sequence ID" value="CAB1430050.1"/>
    <property type="molecule type" value="Genomic_DNA"/>
</dbReference>
<keyword evidence="3" id="KW-1185">Reference proteome</keyword>
<feature type="region of interest" description="Disordered" evidence="1">
    <location>
        <begin position="189"/>
        <end position="220"/>
    </location>
</feature>
<evidence type="ECO:0000256" key="1">
    <source>
        <dbReference type="SAM" id="MobiDB-lite"/>
    </source>
</evidence>
<accession>A0A9N7YFY7</accession>
<name>A0A9N7YFY7_PLEPL</name>